<dbReference type="SUPFAM" id="SSF53474">
    <property type="entry name" value="alpha/beta-Hydrolases"/>
    <property type="match status" value="1"/>
</dbReference>
<dbReference type="EMBL" id="KQ947437">
    <property type="protein sequence ID" value="KUJ07981.1"/>
    <property type="molecule type" value="Genomic_DNA"/>
</dbReference>
<dbReference type="InterPro" id="IPR000073">
    <property type="entry name" value="AB_hydrolase_1"/>
</dbReference>
<dbReference type="OrthoDB" id="425534at2759"/>
<evidence type="ECO:0000313" key="6">
    <source>
        <dbReference type="Proteomes" id="UP000070700"/>
    </source>
</evidence>
<evidence type="ECO:0000256" key="1">
    <source>
        <dbReference type="ARBA" id="ARBA00010088"/>
    </source>
</evidence>
<dbReference type="PANTHER" id="PTHR43248">
    <property type="entry name" value="2-SUCCINYL-6-HYDROXY-2,4-CYCLOHEXADIENE-1-CARBOXYLATE SYNTHASE"/>
    <property type="match status" value="1"/>
</dbReference>
<dbReference type="InterPro" id="IPR013595">
    <property type="entry name" value="Pept_S33_TAP-like_C"/>
</dbReference>
<feature type="domain" description="Peptidase S33 tripeptidyl aminopeptidase-like C-terminal" evidence="4">
    <location>
        <begin position="343"/>
        <end position="439"/>
    </location>
</feature>
<reference evidence="5 6" key="1">
    <citation type="submission" date="2015-10" db="EMBL/GenBank/DDBJ databases">
        <title>Full genome of DAOMC 229536 Phialocephala scopiformis, a fungal endophyte of spruce producing the potent anti-insectan compound rugulosin.</title>
        <authorList>
            <consortium name="DOE Joint Genome Institute"/>
            <person name="Walker A.K."/>
            <person name="Frasz S.L."/>
            <person name="Seifert K.A."/>
            <person name="Miller J.D."/>
            <person name="Mondo S.J."/>
            <person name="Labutti K."/>
            <person name="Lipzen A."/>
            <person name="Dockter R."/>
            <person name="Kennedy M."/>
            <person name="Grigoriev I.V."/>
            <person name="Spatafora J.W."/>
        </authorList>
    </citation>
    <scope>NUCLEOTIDE SEQUENCE [LARGE SCALE GENOMIC DNA]</scope>
    <source>
        <strain evidence="5 6">CBS 120377</strain>
    </source>
</reference>
<evidence type="ECO:0000313" key="5">
    <source>
        <dbReference type="EMBL" id="KUJ07981.1"/>
    </source>
</evidence>
<organism evidence="5 6">
    <name type="scientific">Mollisia scopiformis</name>
    <name type="common">Conifer needle endophyte fungus</name>
    <name type="synonym">Phialocephala scopiformis</name>
    <dbReference type="NCBI Taxonomy" id="149040"/>
    <lineage>
        <taxon>Eukaryota</taxon>
        <taxon>Fungi</taxon>
        <taxon>Dikarya</taxon>
        <taxon>Ascomycota</taxon>
        <taxon>Pezizomycotina</taxon>
        <taxon>Leotiomycetes</taxon>
        <taxon>Helotiales</taxon>
        <taxon>Mollisiaceae</taxon>
        <taxon>Mollisia</taxon>
    </lineage>
</organism>
<dbReference type="RefSeq" id="XP_018062336.1">
    <property type="nucleotide sequence ID" value="XM_018216275.1"/>
</dbReference>
<dbReference type="InterPro" id="IPR029058">
    <property type="entry name" value="AB_hydrolase_fold"/>
</dbReference>
<comment type="similarity">
    <text evidence="1">Belongs to the peptidase S33 family.</text>
</comment>
<dbReference type="GeneID" id="28826001"/>
<evidence type="ECO:0000256" key="2">
    <source>
        <dbReference type="ARBA" id="ARBA00022801"/>
    </source>
</evidence>
<dbReference type="PANTHER" id="PTHR43248:SF25">
    <property type="entry name" value="AB HYDROLASE-1 DOMAIN-CONTAINING PROTEIN-RELATED"/>
    <property type="match status" value="1"/>
</dbReference>
<protein>
    <submittedName>
        <fullName evidence="5">Alpha/beta-hydrolase</fullName>
    </submittedName>
</protein>
<evidence type="ECO:0000259" key="3">
    <source>
        <dbReference type="Pfam" id="PF00561"/>
    </source>
</evidence>
<dbReference type="InParanoid" id="A0A132B6M0"/>
<keyword evidence="6" id="KW-1185">Reference proteome</keyword>
<dbReference type="GO" id="GO:0016787">
    <property type="term" value="F:hydrolase activity"/>
    <property type="evidence" value="ECO:0007669"/>
    <property type="project" value="UniProtKB-KW"/>
</dbReference>
<dbReference type="KEGG" id="psco:LY89DRAFT_691298"/>
<dbReference type="Pfam" id="PF08386">
    <property type="entry name" value="Abhydrolase_4"/>
    <property type="match status" value="1"/>
</dbReference>
<dbReference type="InterPro" id="IPR051601">
    <property type="entry name" value="Serine_prot/Carboxylest_S33"/>
</dbReference>
<evidence type="ECO:0000259" key="4">
    <source>
        <dbReference type="Pfam" id="PF08386"/>
    </source>
</evidence>
<gene>
    <name evidence="5" type="ORF">LY89DRAFT_691298</name>
</gene>
<feature type="domain" description="AB hydrolase-1" evidence="3">
    <location>
        <begin position="2"/>
        <end position="190"/>
    </location>
</feature>
<dbReference type="AlphaFoldDB" id="A0A132B6M0"/>
<dbReference type="Proteomes" id="UP000070700">
    <property type="component" value="Unassembled WGS sequence"/>
</dbReference>
<keyword evidence="2 5" id="KW-0378">Hydrolase</keyword>
<proteinExistence type="inferred from homology"/>
<accession>A0A132B6M0</accession>
<name>A0A132B6M0_MOLSC</name>
<dbReference type="Pfam" id="PF00561">
    <property type="entry name" value="Abhydrolase_1"/>
    <property type="match status" value="1"/>
</dbReference>
<dbReference type="Gene3D" id="3.40.50.1820">
    <property type="entry name" value="alpha/beta hydrolase"/>
    <property type="match status" value="1"/>
</dbReference>
<sequence>MILTNPGGPGDSGVAAALGLGKELSAAFGTSYDFVGFDPRGVGYSLPSGICVGSGASPQKRRSIETIPVGRGPEIPELFLEAAYQNATVNGEICQEQIGGPNDAGPHMTTSVNAKDMISILDAFAASPEAVGVENATDLNYWGFSYGTFLGQTFASMFPDRVGRMVIDAVVDPEDYILMQDEKMIQFSDETFSTFFIYCFLAGDACPYFTGSSPYDVYLRFADTVSKLDVDHAFSHGWQNATDLYLLLEDVKLTLFEGIYSAIENFPTMAQTLVMVEQALKNLTSASLGTFETYVNSYLPIVGQSPAIFCTDGGNLLFNSTLKDMSFITASLKSQTWVSGEILSVTRIDCAGWSIKGTERYAGPFGGDTKNPMLFVSNTRDPVTPVYNGQKWSHRFKGAQLLTVDGTGHTSPITKNTCAFQKIGNYFKTGELPGNDNFCKLEVGPWNVTIPQGMENVNGWRDIQDGLASLRAPAPCRSRY</sequence>